<dbReference type="InterPro" id="IPR045024">
    <property type="entry name" value="NDH-2"/>
</dbReference>
<comment type="catalytic activity">
    <reaction evidence="7">
        <text>a quinone + NADH + H(+) = a quinol + NAD(+)</text>
        <dbReference type="Rhea" id="RHEA:46160"/>
        <dbReference type="ChEBI" id="CHEBI:15378"/>
        <dbReference type="ChEBI" id="CHEBI:24646"/>
        <dbReference type="ChEBI" id="CHEBI:57540"/>
        <dbReference type="ChEBI" id="CHEBI:57945"/>
        <dbReference type="ChEBI" id="CHEBI:132124"/>
        <dbReference type="EC" id="1.6.5.9"/>
    </reaction>
</comment>
<dbReference type="InterPro" id="IPR036188">
    <property type="entry name" value="FAD/NAD-bd_sf"/>
</dbReference>
<keyword evidence="5" id="KW-0560">Oxidoreductase</keyword>
<organism evidence="10 11">
    <name type="scientific">Hydnomerulius pinastri MD-312</name>
    <dbReference type="NCBI Taxonomy" id="994086"/>
    <lineage>
        <taxon>Eukaryota</taxon>
        <taxon>Fungi</taxon>
        <taxon>Dikarya</taxon>
        <taxon>Basidiomycota</taxon>
        <taxon>Agaricomycotina</taxon>
        <taxon>Agaricomycetes</taxon>
        <taxon>Agaricomycetidae</taxon>
        <taxon>Boletales</taxon>
        <taxon>Boletales incertae sedis</taxon>
        <taxon>Leucogyrophana</taxon>
    </lineage>
</organism>
<evidence type="ECO:0000256" key="8">
    <source>
        <dbReference type="ARBA" id="ARBA00049010"/>
    </source>
</evidence>
<evidence type="ECO:0000313" key="11">
    <source>
        <dbReference type="Proteomes" id="UP000053820"/>
    </source>
</evidence>
<dbReference type="HOGENOM" id="CLU_1156524_0_0_1"/>
<reference evidence="10 11" key="1">
    <citation type="submission" date="2014-04" db="EMBL/GenBank/DDBJ databases">
        <title>Evolutionary Origins and Diversification of the Mycorrhizal Mutualists.</title>
        <authorList>
            <consortium name="DOE Joint Genome Institute"/>
            <consortium name="Mycorrhizal Genomics Consortium"/>
            <person name="Kohler A."/>
            <person name="Kuo A."/>
            <person name="Nagy L.G."/>
            <person name="Floudas D."/>
            <person name="Copeland A."/>
            <person name="Barry K.W."/>
            <person name="Cichocki N."/>
            <person name="Veneault-Fourrey C."/>
            <person name="LaButti K."/>
            <person name="Lindquist E.A."/>
            <person name="Lipzen A."/>
            <person name="Lundell T."/>
            <person name="Morin E."/>
            <person name="Murat C."/>
            <person name="Riley R."/>
            <person name="Ohm R."/>
            <person name="Sun H."/>
            <person name="Tunlid A."/>
            <person name="Henrissat B."/>
            <person name="Grigoriev I.V."/>
            <person name="Hibbett D.S."/>
            <person name="Martin F."/>
        </authorList>
    </citation>
    <scope>NUCLEOTIDE SEQUENCE [LARGE SCALE GENOMIC DNA]</scope>
    <source>
        <strain evidence="10 11">MD-312</strain>
    </source>
</reference>
<sequence length="240" mass="26852">MKPLHTRNPSAPEATRKSQRPQEDLTDWYPEPHPYMLLTLVEALPSVPPMFHQELIQYTERTFKENRDDDWDHGVMPSSVHLKPKDAPEEEVDSGLVVWAAGNTLRKLARDLMGGVREQITSRYWAVPSIFAIGDCTSTSYAPTAQVASLQGAYLTPMLQVDAVFDLMQPTRSPPINSPPPFPPSLPSISLYFIRSFLSSLSLGPPLLGRQDNAHNISLIPSTITHILHVSRFLHPILDV</sequence>
<keyword evidence="4" id="KW-0274">FAD</keyword>
<dbReference type="SUPFAM" id="SSF51905">
    <property type="entry name" value="FAD/NAD(P)-binding domain"/>
    <property type="match status" value="1"/>
</dbReference>
<proteinExistence type="inferred from homology"/>
<accession>A0A0C9W8Y7</accession>
<evidence type="ECO:0000256" key="5">
    <source>
        <dbReference type="ARBA" id="ARBA00023002"/>
    </source>
</evidence>
<feature type="region of interest" description="Disordered" evidence="9">
    <location>
        <begin position="1"/>
        <end position="28"/>
    </location>
</feature>
<evidence type="ECO:0000256" key="4">
    <source>
        <dbReference type="ARBA" id="ARBA00022827"/>
    </source>
</evidence>
<dbReference type="EMBL" id="KN839894">
    <property type="protein sequence ID" value="KIJ59207.1"/>
    <property type="molecule type" value="Genomic_DNA"/>
</dbReference>
<keyword evidence="6" id="KW-0520">NAD</keyword>
<name>A0A0C9W8Y7_9AGAM</name>
<evidence type="ECO:0000256" key="1">
    <source>
        <dbReference type="ARBA" id="ARBA00005272"/>
    </source>
</evidence>
<comment type="catalytic activity">
    <reaction evidence="8">
        <text>a ubiquinone + NADH + H(+) = a ubiquinol + NAD(+)</text>
        <dbReference type="Rhea" id="RHEA:23152"/>
        <dbReference type="Rhea" id="RHEA-COMP:9565"/>
        <dbReference type="Rhea" id="RHEA-COMP:9566"/>
        <dbReference type="ChEBI" id="CHEBI:15378"/>
        <dbReference type="ChEBI" id="CHEBI:16389"/>
        <dbReference type="ChEBI" id="CHEBI:17976"/>
        <dbReference type="ChEBI" id="CHEBI:57540"/>
        <dbReference type="ChEBI" id="CHEBI:57945"/>
    </reaction>
</comment>
<protein>
    <recommendedName>
        <fullName evidence="2">NADH:ubiquinone reductase (non-electrogenic)</fullName>
        <ecNumber evidence="2">1.6.5.9</ecNumber>
    </recommendedName>
</protein>
<dbReference type="EC" id="1.6.5.9" evidence="2"/>
<evidence type="ECO:0000256" key="3">
    <source>
        <dbReference type="ARBA" id="ARBA00022630"/>
    </source>
</evidence>
<dbReference type="GO" id="GO:0005739">
    <property type="term" value="C:mitochondrion"/>
    <property type="evidence" value="ECO:0007669"/>
    <property type="project" value="TreeGrafter"/>
</dbReference>
<keyword evidence="3" id="KW-0285">Flavoprotein</keyword>
<evidence type="ECO:0000256" key="6">
    <source>
        <dbReference type="ARBA" id="ARBA00023027"/>
    </source>
</evidence>
<evidence type="ECO:0000256" key="9">
    <source>
        <dbReference type="SAM" id="MobiDB-lite"/>
    </source>
</evidence>
<evidence type="ECO:0000256" key="7">
    <source>
        <dbReference type="ARBA" id="ARBA00047599"/>
    </source>
</evidence>
<dbReference type="Gene3D" id="3.50.50.100">
    <property type="match status" value="1"/>
</dbReference>
<dbReference type="PANTHER" id="PTHR43706">
    <property type="entry name" value="NADH DEHYDROGENASE"/>
    <property type="match status" value="1"/>
</dbReference>
<dbReference type="OrthoDB" id="3244603at2759"/>
<dbReference type="GO" id="GO:0050136">
    <property type="term" value="F:NADH dehydrogenase (quinone) (non-electrogenic) activity"/>
    <property type="evidence" value="ECO:0007669"/>
    <property type="project" value="UniProtKB-EC"/>
</dbReference>
<evidence type="ECO:0000256" key="2">
    <source>
        <dbReference type="ARBA" id="ARBA00012637"/>
    </source>
</evidence>
<dbReference type="PANTHER" id="PTHR43706:SF47">
    <property type="entry name" value="EXTERNAL NADH-UBIQUINONE OXIDOREDUCTASE 1, MITOCHONDRIAL-RELATED"/>
    <property type="match status" value="1"/>
</dbReference>
<gene>
    <name evidence="10" type="ORF">HYDPIDRAFT_33437</name>
</gene>
<comment type="similarity">
    <text evidence="1">Belongs to the NADH dehydrogenase family.</text>
</comment>
<keyword evidence="11" id="KW-1185">Reference proteome</keyword>
<dbReference type="Proteomes" id="UP000053820">
    <property type="component" value="Unassembled WGS sequence"/>
</dbReference>
<feature type="compositionally biased region" description="Basic and acidic residues" evidence="9">
    <location>
        <begin position="14"/>
        <end position="23"/>
    </location>
</feature>
<evidence type="ECO:0000313" key="10">
    <source>
        <dbReference type="EMBL" id="KIJ59207.1"/>
    </source>
</evidence>
<dbReference type="AlphaFoldDB" id="A0A0C9W8Y7"/>